<dbReference type="GO" id="GO:0005886">
    <property type="term" value="C:plasma membrane"/>
    <property type="evidence" value="ECO:0007669"/>
    <property type="project" value="UniProtKB-SubCell"/>
</dbReference>
<dbReference type="SUPFAM" id="SSF52540">
    <property type="entry name" value="P-loop containing nucleoside triphosphate hydrolases"/>
    <property type="match status" value="2"/>
</dbReference>
<dbReference type="InterPro" id="IPR003439">
    <property type="entry name" value="ABC_transporter-like_ATP-bd"/>
</dbReference>
<evidence type="ECO:0000256" key="6">
    <source>
        <dbReference type="ARBA" id="ARBA00022840"/>
    </source>
</evidence>
<dbReference type="Gene3D" id="3.40.50.300">
    <property type="entry name" value="P-loop containing nucleotide triphosphate hydrolases"/>
    <property type="match status" value="2"/>
</dbReference>
<evidence type="ECO:0000256" key="3">
    <source>
        <dbReference type="ARBA" id="ARBA00022448"/>
    </source>
</evidence>
<protein>
    <submittedName>
        <fullName evidence="10">Oligopeptide ABC transporter ATP-binding protein</fullName>
    </submittedName>
</protein>
<dbReference type="CDD" id="cd03257">
    <property type="entry name" value="ABC_NikE_OppD_transporters"/>
    <property type="match status" value="1"/>
</dbReference>
<proteinExistence type="inferred from homology"/>
<dbReference type="InterPro" id="IPR027417">
    <property type="entry name" value="P-loop_NTPase"/>
</dbReference>
<evidence type="ECO:0000259" key="9">
    <source>
        <dbReference type="PROSITE" id="PS50893"/>
    </source>
</evidence>
<keyword evidence="7" id="KW-0472">Membrane</keyword>
<keyword evidence="3" id="KW-0813">Transport</keyword>
<keyword evidence="11" id="KW-1185">Reference proteome</keyword>
<dbReference type="PROSITE" id="PS50893">
    <property type="entry name" value="ABC_TRANSPORTER_2"/>
    <property type="match status" value="1"/>
</dbReference>
<dbReference type="SMART" id="SM00382">
    <property type="entry name" value="AAA"/>
    <property type="match status" value="1"/>
</dbReference>
<dbReference type="GO" id="GO:0015833">
    <property type="term" value="P:peptide transport"/>
    <property type="evidence" value="ECO:0007669"/>
    <property type="project" value="InterPro"/>
</dbReference>
<evidence type="ECO:0000313" key="11">
    <source>
        <dbReference type="Proteomes" id="UP000067243"/>
    </source>
</evidence>
<feature type="domain" description="ABC transporter" evidence="9">
    <location>
        <begin position="8"/>
        <end position="547"/>
    </location>
</feature>
<evidence type="ECO:0000256" key="4">
    <source>
        <dbReference type="ARBA" id="ARBA00022475"/>
    </source>
</evidence>
<dbReference type="InterPro" id="IPR013563">
    <property type="entry name" value="Oligopep_ABC_C"/>
</dbReference>
<evidence type="ECO:0000256" key="2">
    <source>
        <dbReference type="ARBA" id="ARBA00005417"/>
    </source>
</evidence>
<sequence length="634" mass="74308">MNKKILEIKNLEVKFHVRQSFLTAIRNVSFNIYDNEIIAIVGESGSGKSVITNTFMGMLDNNGFISDGKIIYYPQKSDDFKYVCSNYLDEGINLTDLQNELMDKYTKKSIIKSLILQKKIITKKIVKNNNLNIKTINSKIKKYKNKVEILNKNENLFLKNNKKNHKISKYEQKLESYLLNYKLMTDKKFKNNYYEDLNHNLFSLKKNIIKIKGFKLLNLYMLRKIIYYIKTIKNNFNNKDFLNDIKIYLQYKYYKDLYFKNKNKKFLENQKLYIENKLNNIFKSFNLDNLEKNYFDYKEKIKNIEKDKTKNIIYSYLKFIASKEFNFSAERNAESLILKLLNNDNFDKNLFNEILSKYNYYKRLSILRKLRAIKLFKDMRGKTIATIFQDPMTSLNPLLSVGYQISEVLRKKRGLSKKEAKIKTIELLKKVGIPNAEKRYKDIPGQYSGGMRQRVVIAIALAAKPKILICDEPTTALDVTIQAQIIKLIKDLQKEYRFTVIFITHDLGVVAKLADRVAVMYAGQIIEYGITNEIFFEAKHPYTWALLSSLPQLGVKGEELYSIKGTPPSLFNTIKGDAFSLRSDYALKIDKILEPPMFKVTDTHYAKSWLLDDRAPESNKPEILNDMETQIEDM</sequence>
<dbReference type="InterPro" id="IPR050388">
    <property type="entry name" value="ABC_Ni/Peptide_Import"/>
</dbReference>
<dbReference type="GO" id="GO:0016887">
    <property type="term" value="F:ATP hydrolysis activity"/>
    <property type="evidence" value="ECO:0007669"/>
    <property type="project" value="InterPro"/>
</dbReference>
<dbReference type="STRING" id="216946.STURO_v1c05510"/>
<gene>
    <name evidence="10" type="primary">oppD</name>
    <name evidence="10" type="ORF">STURON_00553</name>
</gene>
<evidence type="ECO:0000256" key="5">
    <source>
        <dbReference type="ARBA" id="ARBA00022741"/>
    </source>
</evidence>
<evidence type="ECO:0000313" key="10">
    <source>
        <dbReference type="EMBL" id="AKU79799.1"/>
    </source>
</evidence>
<dbReference type="PANTHER" id="PTHR43297:SF2">
    <property type="entry name" value="DIPEPTIDE TRANSPORT ATP-BINDING PROTEIN DPPD"/>
    <property type="match status" value="1"/>
</dbReference>
<name>A0A0K1P6G9_9MOLU</name>
<evidence type="ECO:0000256" key="1">
    <source>
        <dbReference type="ARBA" id="ARBA00004202"/>
    </source>
</evidence>
<dbReference type="RefSeq" id="WP_075048390.1">
    <property type="nucleotide sequence ID" value="NZ_CP012328.1"/>
</dbReference>
<dbReference type="NCBIfam" id="TIGR01727">
    <property type="entry name" value="oligo_HPY"/>
    <property type="match status" value="1"/>
</dbReference>
<dbReference type="GO" id="GO:0005524">
    <property type="term" value="F:ATP binding"/>
    <property type="evidence" value="ECO:0007669"/>
    <property type="project" value="UniProtKB-KW"/>
</dbReference>
<dbReference type="Pfam" id="PF08352">
    <property type="entry name" value="oligo_HPY"/>
    <property type="match status" value="1"/>
</dbReference>
<dbReference type="InterPro" id="IPR017871">
    <property type="entry name" value="ABC_transporter-like_CS"/>
</dbReference>
<comment type="subcellular location">
    <subcellularLocation>
        <location evidence="1">Cell membrane</location>
        <topology evidence="1">Peripheral membrane protein</topology>
    </subcellularLocation>
</comment>
<comment type="similarity">
    <text evidence="2">Belongs to the ABC transporter superfamily.</text>
</comment>
<evidence type="ECO:0000256" key="7">
    <source>
        <dbReference type="ARBA" id="ARBA00023136"/>
    </source>
</evidence>
<keyword evidence="5" id="KW-0547">Nucleotide-binding</keyword>
<keyword evidence="6 10" id="KW-0067">ATP-binding</keyword>
<dbReference type="AlphaFoldDB" id="A0A0K1P6G9"/>
<dbReference type="PROSITE" id="PS00211">
    <property type="entry name" value="ABC_TRANSPORTER_1"/>
    <property type="match status" value="1"/>
</dbReference>
<keyword evidence="4" id="KW-1003">Cell membrane</keyword>
<dbReference type="PATRIC" id="fig|216946.3.peg.555"/>
<dbReference type="PANTHER" id="PTHR43297">
    <property type="entry name" value="OLIGOPEPTIDE TRANSPORT ATP-BINDING PROTEIN APPD"/>
    <property type="match status" value="1"/>
</dbReference>
<organism evidence="10 11">
    <name type="scientific">Spiroplasma turonicum</name>
    <dbReference type="NCBI Taxonomy" id="216946"/>
    <lineage>
        <taxon>Bacteria</taxon>
        <taxon>Bacillati</taxon>
        <taxon>Mycoplasmatota</taxon>
        <taxon>Mollicutes</taxon>
        <taxon>Entomoplasmatales</taxon>
        <taxon>Spiroplasmataceae</taxon>
        <taxon>Spiroplasma</taxon>
    </lineage>
</organism>
<keyword evidence="8" id="KW-0175">Coiled coil</keyword>
<dbReference type="Proteomes" id="UP000067243">
    <property type="component" value="Chromosome"/>
</dbReference>
<dbReference type="EMBL" id="CP012328">
    <property type="protein sequence ID" value="AKU79799.1"/>
    <property type="molecule type" value="Genomic_DNA"/>
</dbReference>
<dbReference type="InterPro" id="IPR003593">
    <property type="entry name" value="AAA+_ATPase"/>
</dbReference>
<dbReference type="KEGG" id="stur:STURON_00553"/>
<accession>A0A0K1P6G9</accession>
<dbReference type="Pfam" id="PF00005">
    <property type="entry name" value="ABC_tran"/>
    <property type="match status" value="2"/>
</dbReference>
<reference evidence="10 11" key="1">
    <citation type="journal article" date="2015" name="Genome Announc.">
        <title>Complete Genome Sequence of Spiroplasma turonicum Strain Tab4cT, a Parasite of a Horse Fly, Haematopota sp. (Diptera: Tabanidae).</title>
        <authorList>
            <person name="Davis R.E."/>
            <person name="Shao J."/>
            <person name="Zhao Y."/>
            <person name="Gasparich G.E."/>
            <person name="Gaynor B.J."/>
            <person name="Donofrio N."/>
        </authorList>
    </citation>
    <scope>NUCLEOTIDE SEQUENCE [LARGE SCALE GENOMIC DNA]</scope>
    <source>
        <strain evidence="10 11">Tab4c</strain>
    </source>
</reference>
<evidence type="ECO:0000256" key="8">
    <source>
        <dbReference type="SAM" id="Coils"/>
    </source>
</evidence>
<feature type="coiled-coil region" evidence="8">
    <location>
        <begin position="126"/>
        <end position="187"/>
    </location>
</feature>